<dbReference type="Proteomes" id="UP000624244">
    <property type="component" value="Unassembled WGS sequence"/>
</dbReference>
<evidence type="ECO:0000256" key="1">
    <source>
        <dbReference type="ARBA" id="ARBA00004123"/>
    </source>
</evidence>
<dbReference type="InterPro" id="IPR003195">
    <property type="entry name" value="TFIID_TAF13"/>
</dbReference>
<keyword evidence="2" id="KW-0805">Transcription regulation</keyword>
<comment type="subcellular location">
    <subcellularLocation>
        <location evidence="1">Nucleus</location>
    </subcellularLocation>
</comment>
<organism evidence="8 9">
    <name type="scientific">Cochliobolus sativus</name>
    <name type="common">Common root rot and spot blotch fungus</name>
    <name type="synonym">Bipolaris sorokiniana</name>
    <dbReference type="NCBI Taxonomy" id="45130"/>
    <lineage>
        <taxon>Eukaryota</taxon>
        <taxon>Fungi</taxon>
        <taxon>Dikarya</taxon>
        <taxon>Ascomycota</taxon>
        <taxon>Pezizomycotina</taxon>
        <taxon>Dothideomycetes</taxon>
        <taxon>Pleosporomycetidae</taxon>
        <taxon>Pleosporales</taxon>
        <taxon>Pleosporineae</taxon>
        <taxon>Pleosporaceae</taxon>
        <taxon>Bipolaris</taxon>
    </lineage>
</organism>
<name>A0A8H5ZNQ1_COCSA</name>
<dbReference type="GO" id="GO:0046982">
    <property type="term" value="F:protein heterodimerization activity"/>
    <property type="evidence" value="ECO:0007669"/>
    <property type="project" value="InterPro"/>
</dbReference>
<accession>A0A8H5ZNQ1</accession>
<keyword evidence="5" id="KW-0539">Nucleus</keyword>
<evidence type="ECO:0000256" key="4">
    <source>
        <dbReference type="ARBA" id="ARBA00023163"/>
    </source>
</evidence>
<evidence type="ECO:0000256" key="6">
    <source>
        <dbReference type="ARBA" id="ARBA00061274"/>
    </source>
</evidence>
<evidence type="ECO:0000313" key="9">
    <source>
        <dbReference type="Proteomes" id="UP000624244"/>
    </source>
</evidence>
<proteinExistence type="inferred from homology"/>
<feature type="region of interest" description="Disordered" evidence="7">
    <location>
        <begin position="1"/>
        <end position="21"/>
    </location>
</feature>
<sequence length="346" mass="38832">MASPASSPSPPSPPMSQSLSSDDLFPFEIGLGLTVEQMMFVSGETGEPSPETTTLIESIVQDQVQHMLRECTALATRRGSKSISTDDLFMLIRHDRAKISRLRHFLQWKDVRRSVKDSDDKGGDAGADVGAGDADIAVGVVGAGGPGAAPVDASKKAKRAKVDLVWDVQSFFTEFPPQKDDVEDEEEEEMNYATLQRLKNADERTKNMTREEYVHWSDCRQASFTYRKSKRFKEWAGFGLITDSKPSDDIIDILGFLTFEIVQTLTEEALKVKDAEDLYKKNHGGEQNRLKRKRERGLFDPPEEAREPVQPSHVQEAYRRLQRGNNKANAMLNFTRAVHRSALKLI</sequence>
<protein>
    <submittedName>
        <fullName evidence="8">Uncharacterized protein</fullName>
    </submittedName>
</protein>
<dbReference type="EMBL" id="WNKQ01000003">
    <property type="protein sequence ID" value="KAF5852582.1"/>
    <property type="molecule type" value="Genomic_DNA"/>
</dbReference>
<dbReference type="CDD" id="cd22926">
    <property type="entry name" value="HFD_SPT3"/>
    <property type="match status" value="1"/>
</dbReference>
<dbReference type="GO" id="GO:0005634">
    <property type="term" value="C:nucleus"/>
    <property type="evidence" value="ECO:0007669"/>
    <property type="project" value="UniProtKB-SubCell"/>
</dbReference>
<dbReference type="GO" id="GO:0000124">
    <property type="term" value="C:SAGA complex"/>
    <property type="evidence" value="ECO:0007669"/>
    <property type="project" value="TreeGrafter"/>
</dbReference>
<dbReference type="PANTHER" id="PTHR11380">
    <property type="entry name" value="TRANSCRIPTION INITIATION FACTOR TFIID/SUPT3-RELATED"/>
    <property type="match status" value="1"/>
</dbReference>
<dbReference type="AlphaFoldDB" id="A0A8H5ZNQ1"/>
<comment type="similarity">
    <text evidence="6">Belongs to the SPT3 family.</text>
</comment>
<evidence type="ECO:0000256" key="5">
    <source>
        <dbReference type="ARBA" id="ARBA00023242"/>
    </source>
</evidence>
<dbReference type="Pfam" id="PF02269">
    <property type="entry name" value="TFIID-18kDa"/>
    <property type="match status" value="1"/>
</dbReference>
<keyword evidence="3" id="KW-0010">Activator</keyword>
<feature type="region of interest" description="Disordered" evidence="7">
    <location>
        <begin position="283"/>
        <end position="314"/>
    </location>
</feature>
<evidence type="ECO:0000256" key="2">
    <source>
        <dbReference type="ARBA" id="ARBA00023015"/>
    </source>
</evidence>
<dbReference type="GO" id="GO:0003712">
    <property type="term" value="F:transcription coregulator activity"/>
    <property type="evidence" value="ECO:0007669"/>
    <property type="project" value="TreeGrafter"/>
</dbReference>
<reference evidence="8" key="1">
    <citation type="submission" date="2019-11" db="EMBL/GenBank/DDBJ databases">
        <title>Bipolaris sorokiniana Genome sequencing.</title>
        <authorList>
            <person name="Wang H."/>
        </authorList>
    </citation>
    <scope>NUCLEOTIDE SEQUENCE</scope>
</reference>
<dbReference type="SUPFAM" id="SSF47113">
    <property type="entry name" value="Histone-fold"/>
    <property type="match status" value="2"/>
</dbReference>
<evidence type="ECO:0000256" key="7">
    <source>
        <dbReference type="SAM" id="MobiDB-lite"/>
    </source>
</evidence>
<evidence type="ECO:0000256" key="3">
    <source>
        <dbReference type="ARBA" id="ARBA00023159"/>
    </source>
</evidence>
<evidence type="ECO:0000313" key="8">
    <source>
        <dbReference type="EMBL" id="KAF5852582.1"/>
    </source>
</evidence>
<comment type="caution">
    <text evidence="8">The sequence shown here is derived from an EMBL/GenBank/DDBJ whole genome shotgun (WGS) entry which is preliminary data.</text>
</comment>
<gene>
    <name evidence="8" type="ORF">GGP41_008005</name>
</gene>
<dbReference type="GO" id="GO:0006357">
    <property type="term" value="P:regulation of transcription by RNA polymerase II"/>
    <property type="evidence" value="ECO:0007669"/>
    <property type="project" value="UniProtKB-ARBA"/>
</dbReference>
<keyword evidence="4" id="KW-0804">Transcription</keyword>
<dbReference type="InterPro" id="IPR009072">
    <property type="entry name" value="Histone-fold"/>
</dbReference>
<dbReference type="FunFam" id="1.10.20.10:FF:000023">
    <property type="entry name" value="transcription initiation protein SPT3 homolog"/>
    <property type="match status" value="1"/>
</dbReference>
<dbReference type="PANTHER" id="PTHR11380:SF16">
    <property type="entry name" value="TRANSCRIPTION INITIATION PROTEIN SPT3 HOMOLOG"/>
    <property type="match status" value="1"/>
</dbReference>
<dbReference type="GO" id="GO:0006366">
    <property type="term" value="P:transcription by RNA polymerase II"/>
    <property type="evidence" value="ECO:0007669"/>
    <property type="project" value="InterPro"/>
</dbReference>
<dbReference type="Gene3D" id="1.10.20.10">
    <property type="entry name" value="Histone, subunit A"/>
    <property type="match status" value="1"/>
</dbReference>